<evidence type="ECO:0000256" key="1">
    <source>
        <dbReference type="ARBA" id="ARBA00022737"/>
    </source>
</evidence>
<dbReference type="OrthoDB" id="26282at2759"/>
<keyword evidence="1" id="KW-0677">Repeat</keyword>
<keyword evidence="2 3" id="KW-0539">Nucleus</keyword>
<feature type="compositionally biased region" description="Basic and acidic residues" evidence="4">
    <location>
        <begin position="704"/>
        <end position="718"/>
    </location>
</feature>
<dbReference type="GO" id="GO:0005634">
    <property type="term" value="C:nucleus"/>
    <property type="evidence" value="ECO:0007669"/>
    <property type="project" value="UniProtKB-SubCell"/>
</dbReference>
<organism evidence="6 7">
    <name type="scientific">Athelia psychrophila</name>
    <dbReference type="NCBI Taxonomy" id="1759441"/>
    <lineage>
        <taxon>Eukaryota</taxon>
        <taxon>Fungi</taxon>
        <taxon>Dikarya</taxon>
        <taxon>Basidiomycota</taxon>
        <taxon>Agaricomycotina</taxon>
        <taxon>Agaricomycetes</taxon>
        <taxon>Agaricomycetidae</taxon>
        <taxon>Atheliales</taxon>
        <taxon>Atheliaceae</taxon>
        <taxon>Athelia</taxon>
    </lineage>
</organism>
<feature type="compositionally biased region" description="Polar residues" evidence="4">
    <location>
        <begin position="455"/>
        <end position="479"/>
    </location>
</feature>
<comment type="subcellular location">
    <subcellularLocation>
        <location evidence="3">Nucleus</location>
    </subcellularLocation>
    <subcellularLocation>
        <location evidence="3">Cytoplasm</location>
    </subcellularLocation>
    <text evidence="3">Nucleus and/or cytoplasm.</text>
</comment>
<accession>A0A166HQ04</accession>
<dbReference type="GO" id="GO:0180010">
    <property type="term" value="P:co-transcriptional mRNA 3'-end processing, cleavage and polyadenylation pathway"/>
    <property type="evidence" value="ECO:0007669"/>
    <property type="project" value="UniProtKB-UniRule"/>
</dbReference>
<dbReference type="Gene3D" id="1.25.40.1040">
    <property type="match status" value="2"/>
</dbReference>
<dbReference type="SUPFAM" id="SSF48452">
    <property type="entry name" value="TPR-like"/>
    <property type="match status" value="2"/>
</dbReference>
<feature type="region of interest" description="Disordered" evidence="4">
    <location>
        <begin position="812"/>
        <end position="853"/>
    </location>
</feature>
<dbReference type="STRING" id="436010.A0A166HQ04"/>
<feature type="compositionally biased region" description="Polar residues" evidence="4">
    <location>
        <begin position="683"/>
        <end position="699"/>
    </location>
</feature>
<gene>
    <name evidence="6" type="ORF">FIBSPDRAFT_791068</name>
</gene>
<dbReference type="SMART" id="SM00386">
    <property type="entry name" value="HAT"/>
    <property type="match status" value="6"/>
</dbReference>
<dbReference type="PANTHER" id="PTHR19980">
    <property type="entry name" value="RNA CLEAVAGE STIMULATION FACTOR"/>
    <property type="match status" value="1"/>
</dbReference>
<feature type="region of interest" description="Disordered" evidence="4">
    <location>
        <begin position="683"/>
        <end position="771"/>
    </location>
</feature>
<dbReference type="InterPro" id="IPR045243">
    <property type="entry name" value="Rna14-like"/>
</dbReference>
<keyword evidence="3" id="KW-0963">Cytoplasm</keyword>
<keyword evidence="7" id="KW-1185">Reference proteome</keyword>
<dbReference type="InterPro" id="IPR008847">
    <property type="entry name" value="Suf"/>
</dbReference>
<evidence type="ECO:0000256" key="2">
    <source>
        <dbReference type="ARBA" id="ARBA00023242"/>
    </source>
</evidence>
<dbReference type="GO" id="GO:0005737">
    <property type="term" value="C:cytoplasm"/>
    <property type="evidence" value="ECO:0007669"/>
    <property type="project" value="UniProtKB-SubCell"/>
</dbReference>
<feature type="compositionally biased region" description="Gly residues" evidence="4">
    <location>
        <begin position="842"/>
        <end position="853"/>
    </location>
</feature>
<sequence length="853" mass="96268">MSEPPPPISPVESIDQKPQDEHGNDTLPIEETLQVLEQLDTAPNSQEDVLTPTTQQPKEEPKTPPAQLSEWQLLLDRLRDAPHDPEGWNRLVDLAENSGTLEEVKGAYDALLEVYPNTAQAQIAYIGHYADAGLFTDAQKLFRGALLASPAVELWRFYLTYVRRRNPGPEKRGVIRDAYEFALTRIGHDKDSGEIWMDYIQFLRAGEAATTWDEQQKMDALRKVYHRAVQIPLENIEQLWSELEAFESNLNKITAKKFMADLSPSYMQARTVLRQLQRHLGPLFPPPPPPSASGRQSLYLPSLPTFNSAERALVGAWKTYLKWEEGNPLELDENDKAILTQRIQSIYRKAVCRMRYYGEIWYMWYVWHSNIGTIDRTEAITVLKEGIKANPASFLLNFAYAEALEAKGDKEAIAAAYEKFTDILRADLEALESRIDSANSSLESADGTSAPAAPNGQSNGLAEPGSQSTNSSFETQASNEKPPKSKELAEKRTEYGLVWIMYMRAARRMDNQAAARAVFGKCRKDRWVPWEVYEASALMEYHVCNSKPVAVRIFEKGLELFADEVEFVLRYLGFLISLNDDQNARALFERVITTFPSQAARPIWERWARYEYQYGDLASAQRLEKRISEVFPNDPPIKRFAQRHIYLGTDAIAARDLGFALARQAGPNQPTGNPLARTETQSMSNLNNVPGSSSSNNKRPASPDYRKREDRPPADHGPAHKRARPMSPVRDRDRGDRWEGPPRRRGSPSYDRERERDVPPRRMEREHPEEKPVTIPPVISWFVGQLPTPAAFNGPIFRADDLMMLLRNAVIPSARPRSPPPPPPRAGGSGGGRPPPDYGPYQGPGGGRGGRRY</sequence>
<dbReference type="PANTHER" id="PTHR19980:SF0">
    <property type="entry name" value="CLEAVAGE STIMULATION FACTOR SUBUNIT 3"/>
    <property type="match status" value="1"/>
</dbReference>
<dbReference type="Pfam" id="PF05843">
    <property type="entry name" value="Suf"/>
    <property type="match status" value="1"/>
</dbReference>
<feature type="compositionally biased region" description="Basic and acidic residues" evidence="4">
    <location>
        <begin position="729"/>
        <end position="742"/>
    </location>
</feature>
<evidence type="ECO:0000256" key="4">
    <source>
        <dbReference type="SAM" id="MobiDB-lite"/>
    </source>
</evidence>
<feature type="compositionally biased region" description="Basic and acidic residues" evidence="4">
    <location>
        <begin position="14"/>
        <end position="24"/>
    </location>
</feature>
<proteinExistence type="predicted"/>
<dbReference type="Proteomes" id="UP000076532">
    <property type="component" value="Unassembled WGS sequence"/>
</dbReference>
<feature type="compositionally biased region" description="Polar residues" evidence="4">
    <location>
        <begin position="41"/>
        <end position="56"/>
    </location>
</feature>
<feature type="region of interest" description="Disordered" evidence="4">
    <location>
        <begin position="1"/>
        <end position="66"/>
    </location>
</feature>
<feature type="domain" description="Suppressor of forked" evidence="5">
    <location>
        <begin position="73"/>
        <end position="656"/>
    </location>
</feature>
<evidence type="ECO:0000313" key="6">
    <source>
        <dbReference type="EMBL" id="KZP19108.1"/>
    </source>
</evidence>
<comment type="function">
    <text evidence="3">Component of the cleavage factor IA (CFIA) complex, which is involved in the endonucleolytic cleavage during polyadenylation-dependent pre-mRNA 3'-end formation.</text>
</comment>
<dbReference type="InterPro" id="IPR003107">
    <property type="entry name" value="HAT"/>
</dbReference>
<dbReference type="AlphaFoldDB" id="A0A166HQ04"/>
<evidence type="ECO:0000313" key="7">
    <source>
        <dbReference type="Proteomes" id="UP000076532"/>
    </source>
</evidence>
<evidence type="ECO:0000259" key="5">
    <source>
        <dbReference type="Pfam" id="PF05843"/>
    </source>
</evidence>
<dbReference type="InterPro" id="IPR011990">
    <property type="entry name" value="TPR-like_helical_dom_sf"/>
</dbReference>
<feature type="compositionally biased region" description="Basic and acidic residues" evidence="4">
    <location>
        <begin position="750"/>
        <end position="771"/>
    </location>
</feature>
<reference evidence="6 7" key="1">
    <citation type="journal article" date="2016" name="Mol. Biol. Evol.">
        <title>Comparative Genomics of Early-Diverging Mushroom-Forming Fungi Provides Insights into the Origins of Lignocellulose Decay Capabilities.</title>
        <authorList>
            <person name="Nagy L.G."/>
            <person name="Riley R."/>
            <person name="Tritt A."/>
            <person name="Adam C."/>
            <person name="Daum C."/>
            <person name="Floudas D."/>
            <person name="Sun H."/>
            <person name="Yadav J.S."/>
            <person name="Pangilinan J."/>
            <person name="Larsson K.H."/>
            <person name="Matsuura K."/>
            <person name="Barry K."/>
            <person name="Labutti K."/>
            <person name="Kuo R."/>
            <person name="Ohm R.A."/>
            <person name="Bhattacharya S.S."/>
            <person name="Shirouzu T."/>
            <person name="Yoshinaga Y."/>
            <person name="Martin F.M."/>
            <person name="Grigoriev I.V."/>
            <person name="Hibbett D.S."/>
        </authorList>
    </citation>
    <scope>NUCLEOTIDE SEQUENCE [LARGE SCALE GENOMIC DNA]</scope>
    <source>
        <strain evidence="6 7">CBS 109695</strain>
    </source>
</reference>
<evidence type="ECO:0000256" key="3">
    <source>
        <dbReference type="RuleBase" id="RU369035"/>
    </source>
</evidence>
<dbReference type="EMBL" id="KV417566">
    <property type="protein sequence ID" value="KZP19108.1"/>
    <property type="molecule type" value="Genomic_DNA"/>
</dbReference>
<name>A0A166HQ04_9AGAM</name>
<dbReference type="GO" id="GO:0003729">
    <property type="term" value="F:mRNA binding"/>
    <property type="evidence" value="ECO:0007669"/>
    <property type="project" value="TreeGrafter"/>
</dbReference>
<keyword evidence="3" id="KW-0507">mRNA processing</keyword>
<protein>
    <recommendedName>
        <fullName evidence="3">mRNA 3'-end-processing protein RNA14</fullName>
    </recommendedName>
</protein>
<feature type="region of interest" description="Disordered" evidence="4">
    <location>
        <begin position="441"/>
        <end position="487"/>
    </location>
</feature>